<sequence>ERSSSSSRDRICSPKRKRSKMNDDDQVLKQNLKFS</sequence>
<comment type="caution">
    <text evidence="2">The sequence shown here is derived from an EMBL/GenBank/DDBJ whole genome shotgun (WGS) entry which is preliminary data.</text>
</comment>
<protein>
    <submittedName>
        <fullName evidence="2">Uncharacterized protein</fullName>
    </submittedName>
</protein>
<gene>
    <name evidence="2" type="ORF">TSG867_LOCUS34281</name>
</gene>
<feature type="region of interest" description="Disordered" evidence="1">
    <location>
        <begin position="1"/>
        <end position="35"/>
    </location>
</feature>
<accession>A0A821JZV4</accession>
<organism evidence="2 3">
    <name type="scientific">Rotaria socialis</name>
    <dbReference type="NCBI Taxonomy" id="392032"/>
    <lineage>
        <taxon>Eukaryota</taxon>
        <taxon>Metazoa</taxon>
        <taxon>Spiralia</taxon>
        <taxon>Gnathifera</taxon>
        <taxon>Rotifera</taxon>
        <taxon>Eurotatoria</taxon>
        <taxon>Bdelloidea</taxon>
        <taxon>Philodinida</taxon>
        <taxon>Philodinidae</taxon>
        <taxon>Rotaria</taxon>
    </lineage>
</organism>
<dbReference type="EMBL" id="CAJOBQ010017142">
    <property type="protein sequence ID" value="CAF4728672.1"/>
    <property type="molecule type" value="Genomic_DNA"/>
</dbReference>
<name>A0A821JZV4_9BILA</name>
<proteinExistence type="predicted"/>
<dbReference type="AlphaFoldDB" id="A0A821JZV4"/>
<evidence type="ECO:0000313" key="2">
    <source>
        <dbReference type="EMBL" id="CAF4728672.1"/>
    </source>
</evidence>
<evidence type="ECO:0000313" key="3">
    <source>
        <dbReference type="Proteomes" id="UP000663862"/>
    </source>
</evidence>
<dbReference type="Proteomes" id="UP000663862">
    <property type="component" value="Unassembled WGS sequence"/>
</dbReference>
<feature type="compositionally biased region" description="Basic and acidic residues" evidence="1">
    <location>
        <begin position="1"/>
        <end position="12"/>
    </location>
</feature>
<reference evidence="2" key="1">
    <citation type="submission" date="2021-02" db="EMBL/GenBank/DDBJ databases">
        <authorList>
            <person name="Nowell W R."/>
        </authorList>
    </citation>
    <scope>NUCLEOTIDE SEQUENCE</scope>
</reference>
<feature type="non-terminal residue" evidence="2">
    <location>
        <position position="1"/>
    </location>
</feature>
<evidence type="ECO:0000256" key="1">
    <source>
        <dbReference type="SAM" id="MobiDB-lite"/>
    </source>
</evidence>